<evidence type="ECO:0000313" key="1">
    <source>
        <dbReference type="EMBL" id="BCK79013.1"/>
    </source>
</evidence>
<accession>A0A810Q2L3</accession>
<evidence type="ECO:0000313" key="2">
    <source>
        <dbReference type="Proteomes" id="UP000681343"/>
    </source>
</evidence>
<dbReference type="KEGG" id="vfa:MM35RIKEN_12050"/>
<organism evidence="1 2">
    <name type="scientific">Vescimonas fastidiosa</name>
    <dbReference type="NCBI Taxonomy" id="2714353"/>
    <lineage>
        <taxon>Bacteria</taxon>
        <taxon>Bacillati</taxon>
        <taxon>Bacillota</taxon>
        <taxon>Clostridia</taxon>
        <taxon>Eubacteriales</taxon>
        <taxon>Oscillospiraceae</taxon>
        <taxon>Vescimonas</taxon>
    </lineage>
</organism>
<sequence>MGGGLGDGAWHGARWDGPMLTSARPTAFLAMCHCEPVTDVTGVAIRNPVPSAPFRQGRQTGYWWCAGGFIVYIRGGLW</sequence>
<proteinExistence type="predicted"/>
<name>A0A810Q2L3_9FIRM</name>
<gene>
    <name evidence="1" type="ORF">MM35RIKEN_12050</name>
</gene>
<dbReference type="EMBL" id="AP023415">
    <property type="protein sequence ID" value="BCK79013.1"/>
    <property type="molecule type" value="Genomic_DNA"/>
</dbReference>
<protein>
    <submittedName>
        <fullName evidence="1">Uncharacterized protein</fullName>
    </submittedName>
</protein>
<keyword evidence="2" id="KW-1185">Reference proteome</keyword>
<reference evidence="1" key="1">
    <citation type="submission" date="2020-09" db="EMBL/GenBank/DDBJ databases">
        <title>New species isolated from human feces.</title>
        <authorList>
            <person name="Kitahara M."/>
            <person name="Shigeno Y."/>
            <person name="Shime M."/>
            <person name="Matsumoto Y."/>
            <person name="Nakamura S."/>
            <person name="Motooka D."/>
            <person name="Fukuoka S."/>
            <person name="Nishikawa H."/>
            <person name="Benno Y."/>
        </authorList>
    </citation>
    <scope>NUCLEOTIDE SEQUENCE</scope>
    <source>
        <strain evidence="1">MM35</strain>
    </source>
</reference>
<dbReference type="Proteomes" id="UP000681343">
    <property type="component" value="Chromosome"/>
</dbReference>
<dbReference type="AlphaFoldDB" id="A0A810Q2L3"/>